<proteinExistence type="inferred from homology"/>
<dbReference type="GO" id="GO:0015159">
    <property type="term" value="F:polysaccharide transmembrane transporter activity"/>
    <property type="evidence" value="ECO:0007669"/>
    <property type="project" value="InterPro"/>
</dbReference>
<dbReference type="GO" id="GO:0015288">
    <property type="term" value="F:porin activity"/>
    <property type="evidence" value="ECO:0007669"/>
    <property type="project" value="UniProtKB-KW"/>
</dbReference>
<evidence type="ECO:0000256" key="2">
    <source>
        <dbReference type="ARBA" id="ARBA00009450"/>
    </source>
</evidence>
<feature type="domain" description="Polysaccharide export protein N-terminal" evidence="16">
    <location>
        <begin position="28"/>
        <end position="102"/>
    </location>
</feature>
<keyword evidence="13" id="KW-0998">Cell outer membrane</keyword>
<sequence>MKSFKLLGFIFVVTFIAFLSHDAYAQEAKNSGYKLGPEDIVEISVWGDEELAREVVVRPDGGVSFPLAGDLQAGGLTVDQLREEVRKRIIEYVPDAAVTVILRKVENPKVYVMGKVKNPKMLVMGQEMTVVQALAMSAGLSPFAESGSIIIVRRLPDGTQKVFNFDYDEFTEGENLEQNIVLIPGDTVVVP</sequence>
<organism evidence="18 19">
    <name type="scientific">Maridesulfovibrio hydrothermalis AM13 = DSM 14728</name>
    <dbReference type="NCBI Taxonomy" id="1121451"/>
    <lineage>
        <taxon>Bacteria</taxon>
        <taxon>Pseudomonadati</taxon>
        <taxon>Thermodesulfobacteriota</taxon>
        <taxon>Desulfovibrionia</taxon>
        <taxon>Desulfovibrionales</taxon>
        <taxon>Desulfovibrionaceae</taxon>
        <taxon>Maridesulfovibrio</taxon>
    </lineage>
</organism>
<evidence type="ECO:0000256" key="5">
    <source>
        <dbReference type="ARBA" id="ARBA00022597"/>
    </source>
</evidence>
<dbReference type="PATRIC" id="fig|1121451.3.peg.2776"/>
<dbReference type="InterPro" id="IPR054765">
    <property type="entry name" value="SLBB_dom"/>
</dbReference>
<evidence type="ECO:0000259" key="16">
    <source>
        <dbReference type="Pfam" id="PF02563"/>
    </source>
</evidence>
<dbReference type="Proteomes" id="UP000010808">
    <property type="component" value="Chromosome"/>
</dbReference>
<evidence type="ECO:0000256" key="8">
    <source>
        <dbReference type="ARBA" id="ARBA00023047"/>
    </source>
</evidence>
<feature type="domain" description="SLBB" evidence="17">
    <location>
        <begin position="109"/>
        <end position="190"/>
    </location>
</feature>
<evidence type="ECO:0000256" key="6">
    <source>
        <dbReference type="ARBA" id="ARBA00022692"/>
    </source>
</evidence>
<evidence type="ECO:0000313" key="19">
    <source>
        <dbReference type="Proteomes" id="UP000010808"/>
    </source>
</evidence>
<evidence type="ECO:0000256" key="1">
    <source>
        <dbReference type="ARBA" id="ARBA00004571"/>
    </source>
</evidence>
<dbReference type="Gene3D" id="3.10.560.10">
    <property type="entry name" value="Outer membrane lipoprotein wza domain like"/>
    <property type="match status" value="1"/>
</dbReference>
<dbReference type="InterPro" id="IPR049712">
    <property type="entry name" value="Poly_export"/>
</dbReference>
<evidence type="ECO:0000256" key="15">
    <source>
        <dbReference type="SAM" id="SignalP"/>
    </source>
</evidence>
<feature type="signal peptide" evidence="15">
    <location>
        <begin position="1"/>
        <end position="25"/>
    </location>
</feature>
<evidence type="ECO:0000256" key="13">
    <source>
        <dbReference type="ARBA" id="ARBA00023237"/>
    </source>
</evidence>
<keyword evidence="7 15" id="KW-0732">Signal</keyword>
<evidence type="ECO:0000256" key="7">
    <source>
        <dbReference type="ARBA" id="ARBA00022729"/>
    </source>
</evidence>
<gene>
    <name evidence="18" type="ORF">DESAM_22563</name>
</gene>
<keyword evidence="10" id="KW-0626">Porin</keyword>
<dbReference type="eggNOG" id="COG1596">
    <property type="taxonomic scope" value="Bacteria"/>
</dbReference>
<keyword evidence="4" id="KW-1134">Transmembrane beta strand</keyword>
<dbReference type="KEGG" id="dhy:DESAM_22563"/>
<evidence type="ECO:0000256" key="11">
    <source>
        <dbReference type="ARBA" id="ARBA00023136"/>
    </source>
</evidence>
<keyword evidence="19" id="KW-1185">Reference proteome</keyword>
<keyword evidence="11" id="KW-0472">Membrane</keyword>
<keyword evidence="9" id="KW-0406">Ion transport</keyword>
<dbReference type="Pfam" id="PF02563">
    <property type="entry name" value="Poly_export"/>
    <property type="match status" value="1"/>
</dbReference>
<evidence type="ECO:0000259" key="17">
    <source>
        <dbReference type="Pfam" id="PF22461"/>
    </source>
</evidence>
<evidence type="ECO:0000313" key="18">
    <source>
        <dbReference type="EMBL" id="CCO24830.1"/>
    </source>
</evidence>
<keyword evidence="8" id="KW-0625">Polysaccharide transport</keyword>
<name>L0RF51_9BACT</name>
<dbReference type="STRING" id="1121451.DESAM_22563"/>
<dbReference type="EMBL" id="FO203522">
    <property type="protein sequence ID" value="CCO24830.1"/>
    <property type="molecule type" value="Genomic_DNA"/>
</dbReference>
<keyword evidence="5" id="KW-0762">Sugar transport</keyword>
<keyword evidence="6" id="KW-0812">Transmembrane</keyword>
<dbReference type="OrthoDB" id="193635at2"/>
<dbReference type="PANTHER" id="PTHR33619">
    <property type="entry name" value="POLYSACCHARIDE EXPORT PROTEIN GFCE-RELATED"/>
    <property type="match status" value="1"/>
</dbReference>
<comment type="similarity">
    <text evidence="2">Belongs to the BexD/CtrA/VexA family.</text>
</comment>
<dbReference type="PANTHER" id="PTHR33619:SF3">
    <property type="entry name" value="POLYSACCHARIDE EXPORT PROTEIN GFCE-RELATED"/>
    <property type="match status" value="1"/>
</dbReference>
<reference evidence="18 19" key="1">
    <citation type="submission" date="2012-10" db="EMBL/GenBank/DDBJ databases">
        <authorList>
            <person name="Genoscope - CEA"/>
        </authorList>
    </citation>
    <scope>NUCLEOTIDE SEQUENCE [LARGE SCALE GENOMIC DNA]</scope>
    <source>
        <strain evidence="19">AM13 / DSM 14728</strain>
    </source>
</reference>
<evidence type="ECO:0000256" key="9">
    <source>
        <dbReference type="ARBA" id="ARBA00023065"/>
    </source>
</evidence>
<keyword evidence="14" id="KW-0449">Lipoprotein</keyword>
<evidence type="ECO:0000256" key="4">
    <source>
        <dbReference type="ARBA" id="ARBA00022452"/>
    </source>
</evidence>
<dbReference type="Pfam" id="PF22461">
    <property type="entry name" value="SLBB_2"/>
    <property type="match status" value="1"/>
</dbReference>
<dbReference type="GO" id="GO:0046930">
    <property type="term" value="C:pore complex"/>
    <property type="evidence" value="ECO:0007669"/>
    <property type="project" value="UniProtKB-KW"/>
</dbReference>
<feature type="chain" id="PRO_5003947284" evidence="15">
    <location>
        <begin position="26"/>
        <end position="191"/>
    </location>
</feature>
<dbReference type="GO" id="GO:0009279">
    <property type="term" value="C:cell outer membrane"/>
    <property type="evidence" value="ECO:0007669"/>
    <property type="project" value="UniProtKB-SubCell"/>
</dbReference>
<dbReference type="GO" id="GO:0006811">
    <property type="term" value="P:monoatomic ion transport"/>
    <property type="evidence" value="ECO:0007669"/>
    <property type="project" value="UniProtKB-KW"/>
</dbReference>
<evidence type="ECO:0000256" key="14">
    <source>
        <dbReference type="ARBA" id="ARBA00023288"/>
    </source>
</evidence>
<dbReference type="InterPro" id="IPR003715">
    <property type="entry name" value="Poly_export_N"/>
</dbReference>
<evidence type="ECO:0000256" key="3">
    <source>
        <dbReference type="ARBA" id="ARBA00022448"/>
    </source>
</evidence>
<evidence type="ECO:0000256" key="10">
    <source>
        <dbReference type="ARBA" id="ARBA00023114"/>
    </source>
</evidence>
<comment type="subcellular location">
    <subcellularLocation>
        <location evidence="1">Cell outer membrane</location>
        <topology evidence="1">Multi-pass membrane protein</topology>
    </subcellularLocation>
</comment>
<accession>L0RF51</accession>
<dbReference type="HOGENOM" id="CLU_038343_3_2_7"/>
<evidence type="ECO:0000256" key="12">
    <source>
        <dbReference type="ARBA" id="ARBA00023139"/>
    </source>
</evidence>
<keyword evidence="3" id="KW-0813">Transport</keyword>
<dbReference type="AlphaFoldDB" id="L0RF51"/>
<dbReference type="RefSeq" id="WP_015337428.1">
    <property type="nucleotide sequence ID" value="NC_020055.1"/>
</dbReference>
<keyword evidence="12" id="KW-0564">Palmitate</keyword>
<protein>
    <submittedName>
        <fullName evidence="18">Polysaccharide export protein</fullName>
    </submittedName>
</protein>